<name>A0A0E9S5W7_ANGAN</name>
<organism evidence="1">
    <name type="scientific">Anguilla anguilla</name>
    <name type="common">European freshwater eel</name>
    <name type="synonym">Muraena anguilla</name>
    <dbReference type="NCBI Taxonomy" id="7936"/>
    <lineage>
        <taxon>Eukaryota</taxon>
        <taxon>Metazoa</taxon>
        <taxon>Chordata</taxon>
        <taxon>Craniata</taxon>
        <taxon>Vertebrata</taxon>
        <taxon>Euteleostomi</taxon>
        <taxon>Actinopterygii</taxon>
        <taxon>Neopterygii</taxon>
        <taxon>Teleostei</taxon>
        <taxon>Anguilliformes</taxon>
        <taxon>Anguillidae</taxon>
        <taxon>Anguilla</taxon>
    </lineage>
</organism>
<accession>A0A0E9S5W7</accession>
<reference evidence="1" key="2">
    <citation type="journal article" date="2015" name="Fish Shellfish Immunol.">
        <title>Early steps in the European eel (Anguilla anguilla)-Vibrio vulnificus interaction in the gills: Role of the RtxA13 toxin.</title>
        <authorList>
            <person name="Callol A."/>
            <person name="Pajuelo D."/>
            <person name="Ebbesson L."/>
            <person name="Teles M."/>
            <person name="MacKenzie S."/>
            <person name="Amaro C."/>
        </authorList>
    </citation>
    <scope>NUCLEOTIDE SEQUENCE</scope>
</reference>
<protein>
    <submittedName>
        <fullName evidence="1">Uncharacterized protein</fullName>
    </submittedName>
</protein>
<dbReference type="EMBL" id="GBXM01071975">
    <property type="protein sequence ID" value="JAH36602.1"/>
    <property type="molecule type" value="Transcribed_RNA"/>
</dbReference>
<sequence length="61" mass="6943">MCVYVCVDIRDKCLCGCASYFVFEHDSCALVYLRCSLVLIYYGYHFCGGKTLHKNVDVFSA</sequence>
<reference evidence="1" key="1">
    <citation type="submission" date="2014-11" db="EMBL/GenBank/DDBJ databases">
        <authorList>
            <person name="Amaro Gonzalez C."/>
        </authorList>
    </citation>
    <scope>NUCLEOTIDE SEQUENCE</scope>
</reference>
<evidence type="ECO:0000313" key="1">
    <source>
        <dbReference type="EMBL" id="JAH36602.1"/>
    </source>
</evidence>
<dbReference type="AlphaFoldDB" id="A0A0E9S5W7"/>
<proteinExistence type="predicted"/>